<evidence type="ECO:0008006" key="6">
    <source>
        <dbReference type="Google" id="ProtNLM"/>
    </source>
</evidence>
<keyword evidence="3" id="KW-0520">NAD</keyword>
<accession>A0AAC8ZGA9</accession>
<sequence length="86" mass="9445">MEGRDEAEFDRFLAFDLSLGLPTTLADLKIPDVSDADLLKVGEQATSPADTMGRMPFKVTPDDVAQAIRGVDAYSRAYQERHHGCC</sequence>
<evidence type="ECO:0000313" key="4">
    <source>
        <dbReference type="EMBL" id="AKP64275.1"/>
    </source>
</evidence>
<proteinExistence type="predicted"/>
<dbReference type="AlphaFoldDB" id="A0AAC8ZGA9"/>
<name>A0AAC8ZGA9_9LACO</name>
<dbReference type="EMBL" id="CP012033">
    <property type="protein sequence ID" value="AKP64275.1"/>
    <property type="molecule type" value="Genomic_DNA"/>
</dbReference>
<dbReference type="RefSeq" id="WP_048733173.1">
    <property type="nucleotide sequence ID" value="NZ_CP012033.1"/>
</dbReference>
<evidence type="ECO:0000256" key="2">
    <source>
        <dbReference type="ARBA" id="ARBA00023002"/>
    </source>
</evidence>
<dbReference type="InterPro" id="IPR016205">
    <property type="entry name" value="Glycerol_DH"/>
</dbReference>
<dbReference type="KEGG" id="lko:ABN16_04205"/>
<evidence type="ECO:0000313" key="5">
    <source>
        <dbReference type="Proteomes" id="UP000036000"/>
    </source>
</evidence>
<dbReference type="PANTHER" id="PTHR43616">
    <property type="entry name" value="GLYCEROL DEHYDROGENASE"/>
    <property type="match status" value="1"/>
</dbReference>
<dbReference type="GO" id="GO:0046872">
    <property type="term" value="F:metal ion binding"/>
    <property type="evidence" value="ECO:0007669"/>
    <property type="project" value="UniProtKB-KW"/>
</dbReference>
<keyword evidence="5" id="KW-1185">Reference proteome</keyword>
<dbReference type="PANTHER" id="PTHR43616:SF5">
    <property type="entry name" value="GLYCEROL DEHYDROGENASE 1"/>
    <property type="match status" value="1"/>
</dbReference>
<protein>
    <recommendedName>
        <fullName evidence="6">Alcohol dehydrogenase iron-type/glycerol dehydrogenase GldA domain-containing protein</fullName>
    </recommendedName>
</protein>
<dbReference type="GO" id="GO:0016614">
    <property type="term" value="F:oxidoreductase activity, acting on CH-OH group of donors"/>
    <property type="evidence" value="ECO:0007669"/>
    <property type="project" value="InterPro"/>
</dbReference>
<organism evidence="4 5">
    <name type="scientific">Levilactobacillus koreensis</name>
    <dbReference type="NCBI Taxonomy" id="637971"/>
    <lineage>
        <taxon>Bacteria</taxon>
        <taxon>Bacillati</taxon>
        <taxon>Bacillota</taxon>
        <taxon>Bacilli</taxon>
        <taxon>Lactobacillales</taxon>
        <taxon>Lactobacillaceae</taxon>
        <taxon>Levilactobacillus</taxon>
    </lineage>
</organism>
<dbReference type="Gene3D" id="1.20.1090.10">
    <property type="entry name" value="Dehydroquinate synthase-like - alpha domain"/>
    <property type="match status" value="1"/>
</dbReference>
<keyword evidence="1" id="KW-0479">Metal-binding</keyword>
<dbReference type="Proteomes" id="UP000036000">
    <property type="component" value="Chromosome"/>
</dbReference>
<dbReference type="SUPFAM" id="SSF56796">
    <property type="entry name" value="Dehydroquinate synthase-like"/>
    <property type="match status" value="1"/>
</dbReference>
<reference evidence="4 5" key="1">
    <citation type="submission" date="2015-07" db="EMBL/GenBank/DDBJ databases">
        <title>Lactobacillus korensis/26-25/ whole genome sequencing.</title>
        <authorList>
            <person name="Kim M.K."/>
            <person name="Im W.-T."/>
            <person name="Srinivasan S."/>
            <person name="Lee J.-J."/>
        </authorList>
    </citation>
    <scope>NUCLEOTIDE SEQUENCE [LARGE SCALE GENOMIC DNA]</scope>
    <source>
        <strain evidence="4 5">26-25</strain>
    </source>
</reference>
<keyword evidence="2" id="KW-0560">Oxidoreductase</keyword>
<gene>
    <name evidence="4" type="ORF">ABN16_04205</name>
</gene>
<evidence type="ECO:0000256" key="3">
    <source>
        <dbReference type="ARBA" id="ARBA00023027"/>
    </source>
</evidence>
<evidence type="ECO:0000256" key="1">
    <source>
        <dbReference type="ARBA" id="ARBA00022723"/>
    </source>
</evidence>